<dbReference type="InterPro" id="IPR001841">
    <property type="entry name" value="Znf_RING"/>
</dbReference>
<dbReference type="PROSITE" id="PS00518">
    <property type="entry name" value="ZF_RING_1"/>
    <property type="match status" value="1"/>
</dbReference>
<dbReference type="PANTHER" id="PTHR24185">
    <property type="entry name" value="CALCIUM-INDEPENDENT PHOSPHOLIPASE A2-GAMMA"/>
    <property type="match status" value="1"/>
</dbReference>
<feature type="short sequence motif" description="DGA/G" evidence="8">
    <location>
        <begin position="979"/>
        <end position="981"/>
    </location>
</feature>
<keyword evidence="13" id="KW-1185">Reference proteome</keyword>
<evidence type="ECO:0000313" key="13">
    <source>
        <dbReference type="Proteomes" id="UP000800200"/>
    </source>
</evidence>
<feature type="domain" description="RING-type" evidence="10">
    <location>
        <begin position="706"/>
        <end position="751"/>
    </location>
</feature>
<keyword evidence="9" id="KW-0732">Signal</keyword>
<organism evidence="12 13">
    <name type="scientific">Zopfia rhizophila CBS 207.26</name>
    <dbReference type="NCBI Taxonomy" id="1314779"/>
    <lineage>
        <taxon>Eukaryota</taxon>
        <taxon>Fungi</taxon>
        <taxon>Dikarya</taxon>
        <taxon>Ascomycota</taxon>
        <taxon>Pezizomycotina</taxon>
        <taxon>Dothideomycetes</taxon>
        <taxon>Dothideomycetes incertae sedis</taxon>
        <taxon>Zopfiaceae</taxon>
        <taxon>Zopfia</taxon>
    </lineage>
</organism>
<evidence type="ECO:0000259" key="11">
    <source>
        <dbReference type="PROSITE" id="PS51635"/>
    </source>
</evidence>
<feature type="short sequence motif" description="GXGXXG" evidence="8">
    <location>
        <begin position="777"/>
        <end position="782"/>
    </location>
</feature>
<keyword evidence="2 7" id="KW-0863">Zinc-finger</keyword>
<evidence type="ECO:0000256" key="9">
    <source>
        <dbReference type="SAM" id="SignalP"/>
    </source>
</evidence>
<dbReference type="SUPFAM" id="SSF52151">
    <property type="entry name" value="FabD/lysophospholipase-like"/>
    <property type="match status" value="1"/>
</dbReference>
<dbReference type="EMBL" id="ML994615">
    <property type="protein sequence ID" value="KAF2192481.1"/>
    <property type="molecule type" value="Genomic_DNA"/>
</dbReference>
<dbReference type="GO" id="GO:0019369">
    <property type="term" value="P:arachidonate metabolic process"/>
    <property type="evidence" value="ECO:0007669"/>
    <property type="project" value="TreeGrafter"/>
</dbReference>
<name>A0A6A6EMH2_9PEZI</name>
<feature type="chain" id="PRO_5025506407" description="FabD/lysophospholipase-like protein" evidence="9">
    <location>
        <begin position="27"/>
        <end position="1264"/>
    </location>
</feature>
<dbReference type="PROSITE" id="PS50089">
    <property type="entry name" value="ZF_RING_2"/>
    <property type="match status" value="1"/>
</dbReference>
<dbReference type="GO" id="GO:0046486">
    <property type="term" value="P:glycerolipid metabolic process"/>
    <property type="evidence" value="ECO:0007669"/>
    <property type="project" value="UniProtKB-ARBA"/>
</dbReference>
<keyword evidence="6 8" id="KW-0443">Lipid metabolism</keyword>
<feature type="active site" description="Proton acceptor" evidence="8">
    <location>
        <position position="979"/>
    </location>
</feature>
<dbReference type="PANTHER" id="PTHR24185:SF1">
    <property type="entry name" value="CALCIUM-INDEPENDENT PHOSPHOLIPASE A2-GAMMA"/>
    <property type="match status" value="1"/>
</dbReference>
<accession>A0A6A6EMH2</accession>
<dbReference type="GO" id="GO:0008270">
    <property type="term" value="F:zinc ion binding"/>
    <property type="evidence" value="ECO:0007669"/>
    <property type="project" value="UniProtKB-KW"/>
</dbReference>
<evidence type="ECO:0000256" key="3">
    <source>
        <dbReference type="ARBA" id="ARBA00022801"/>
    </source>
</evidence>
<sequence length="1264" mass="142943">MPCCGPSHTNIYFLFLLSDNLWSLTSVYLEHSPIPKAFSISWISYKSSTDAGVEDSSHFTPSLNVAFAEETTPYVVMRMGANGEGALNTGHAGNDTSQEMMLFARAVIHSETEGERLSQLHDQDKVARWFNIRHDCGRPKLSVYDRFGKLCDPRRSGNMDTANQFPSFVSFIGKSGVGKSTLVRAMILLGAINKSGLLSNSQTVESENIEDFANILASPREAPVTKSGDINHLTAPTTFGVHLYHDGRDYIRSNEDANFPILFADCEGFYAGIAVPNSERFAQRERESEGVGELQRHLLYEAEITSPTYRTQDKTGIELFYARFLYAVSDVVVFVTNDDNLMENSITSILEWAAAAVLNSMNHPSRKTLIIVRNMANDHRPELYDDKVLQGVYLKHEPRVWKGSKELQKFVTDYNSKQDLTECIYENKDLYKVLFSDIVCCCIPNKKDVDSQPEELLRQYQHLRGRIDDASRRAQLLRQKGWTQYNVPTFSHILLKAFEHFRESDKAFDFYMAARSDNPTPTGFSDHIANFLRLAFDTPFESSVMEELTQRNIALSLVTWALRNFNQVVDPELIFARGEGRKGAMSLEKLCETAFKQYEGRYQQCSFKFPGGLPCCIRPAITHTHHQSANGVRARGAFIPKRRYSPKWMSGTRQHFIEYYRALVTNDGSIKQPNHKPLRCIARARREGLLQRYYRQWGQIRSNKTCLACLQNVPENVLPCGHAYCVLCVQELGAESKDYESAWVMDHCSLCWTSQRNPHLVRLKPWFAGVRILTLDGGGIRGIVELTRLKQLNNIIDLGIPFRDFFDLIVGTSTGGIIALALGMQDESLNDMTGKFVEFATNTFSRPNAGDILTKAKIGHIMTKIFMALGFTKTMFDSTPLKRGLIDFFGEGTSLFSSARARKHQCSTGVAVVTATDAGDTKCLISSYNRPDLSDCPDFEREDDDDMSMKIWEAALATSAAPFYLPPFKKLETGKEYVDGALYANCPAETALREMKRIWPQNGASLDILLSLGAGHQKREIKVPKTVKVGGFEEICRSFHNNLDTQKLWNSFLQSDAAENVQARLRRLNPDINSERDYIALWHYHKMEKLRTMVELWMQEPRWIQEILDIADTLMANLFFFQPGDDNAVSSTTLSVDGTRALKGLAALSGTIRCRLRHNSVELKTLLKRVVSFHYAVLADDIKTHSEELPSDLQWTELMGLQSMRAQIVENKRRLRVPFILEAQKGSRVAHVLAVQMKNSGKKIPISGFPVTLDDLIRRSNSRN</sequence>
<proteinExistence type="predicted"/>
<gene>
    <name evidence="12" type="ORF">K469DRAFT_745903</name>
</gene>
<dbReference type="InterPro" id="IPR016035">
    <property type="entry name" value="Acyl_Trfase/lysoPLipase"/>
</dbReference>
<feature type="short sequence motif" description="GXSXG" evidence="8">
    <location>
        <begin position="811"/>
        <end position="815"/>
    </location>
</feature>
<dbReference type="OrthoDB" id="194358at2759"/>
<dbReference type="Proteomes" id="UP000800200">
    <property type="component" value="Unassembled WGS sequence"/>
</dbReference>
<evidence type="ECO:0000256" key="7">
    <source>
        <dbReference type="PROSITE-ProRule" id="PRU00175"/>
    </source>
</evidence>
<feature type="active site" description="Nucleophile" evidence="8">
    <location>
        <position position="813"/>
    </location>
</feature>
<dbReference type="SUPFAM" id="SSF52540">
    <property type="entry name" value="P-loop containing nucleoside triphosphate hydrolases"/>
    <property type="match status" value="1"/>
</dbReference>
<keyword evidence="5 8" id="KW-0442">Lipid degradation</keyword>
<dbReference type="GO" id="GO:0016020">
    <property type="term" value="C:membrane"/>
    <property type="evidence" value="ECO:0007669"/>
    <property type="project" value="TreeGrafter"/>
</dbReference>
<dbReference type="InterPro" id="IPR017907">
    <property type="entry name" value="Znf_RING_CS"/>
</dbReference>
<dbReference type="GO" id="GO:0016042">
    <property type="term" value="P:lipid catabolic process"/>
    <property type="evidence" value="ECO:0007669"/>
    <property type="project" value="UniProtKB-UniRule"/>
</dbReference>
<dbReference type="PROSITE" id="PS51635">
    <property type="entry name" value="PNPLA"/>
    <property type="match status" value="1"/>
</dbReference>
<dbReference type="GO" id="GO:0047499">
    <property type="term" value="F:calcium-independent phospholipase A2 activity"/>
    <property type="evidence" value="ECO:0007669"/>
    <property type="project" value="TreeGrafter"/>
</dbReference>
<evidence type="ECO:0008006" key="14">
    <source>
        <dbReference type="Google" id="ProtNLM"/>
    </source>
</evidence>
<keyword evidence="3 8" id="KW-0378">Hydrolase</keyword>
<evidence type="ECO:0000256" key="5">
    <source>
        <dbReference type="ARBA" id="ARBA00022963"/>
    </source>
</evidence>
<evidence type="ECO:0000256" key="6">
    <source>
        <dbReference type="ARBA" id="ARBA00023098"/>
    </source>
</evidence>
<evidence type="ECO:0000256" key="8">
    <source>
        <dbReference type="PROSITE-ProRule" id="PRU01161"/>
    </source>
</evidence>
<reference evidence="12" key="1">
    <citation type="journal article" date="2020" name="Stud. Mycol.">
        <title>101 Dothideomycetes genomes: a test case for predicting lifestyles and emergence of pathogens.</title>
        <authorList>
            <person name="Haridas S."/>
            <person name="Albert R."/>
            <person name="Binder M."/>
            <person name="Bloem J."/>
            <person name="Labutti K."/>
            <person name="Salamov A."/>
            <person name="Andreopoulos B."/>
            <person name="Baker S."/>
            <person name="Barry K."/>
            <person name="Bills G."/>
            <person name="Bluhm B."/>
            <person name="Cannon C."/>
            <person name="Castanera R."/>
            <person name="Culley D."/>
            <person name="Daum C."/>
            <person name="Ezra D."/>
            <person name="Gonzalez J."/>
            <person name="Henrissat B."/>
            <person name="Kuo A."/>
            <person name="Liang C."/>
            <person name="Lipzen A."/>
            <person name="Lutzoni F."/>
            <person name="Magnuson J."/>
            <person name="Mondo S."/>
            <person name="Nolan M."/>
            <person name="Ohm R."/>
            <person name="Pangilinan J."/>
            <person name="Park H.-J."/>
            <person name="Ramirez L."/>
            <person name="Alfaro M."/>
            <person name="Sun H."/>
            <person name="Tritt A."/>
            <person name="Yoshinaga Y."/>
            <person name="Zwiers L.-H."/>
            <person name="Turgeon B."/>
            <person name="Goodwin S."/>
            <person name="Spatafora J."/>
            <person name="Crous P."/>
            <person name="Grigoriev I."/>
        </authorList>
    </citation>
    <scope>NUCLEOTIDE SEQUENCE</scope>
    <source>
        <strain evidence="12">CBS 207.26</strain>
    </source>
</reference>
<evidence type="ECO:0000259" key="10">
    <source>
        <dbReference type="PROSITE" id="PS50089"/>
    </source>
</evidence>
<keyword evidence="1" id="KW-0479">Metal-binding</keyword>
<evidence type="ECO:0000256" key="1">
    <source>
        <dbReference type="ARBA" id="ARBA00022723"/>
    </source>
</evidence>
<evidence type="ECO:0000313" key="12">
    <source>
        <dbReference type="EMBL" id="KAF2192481.1"/>
    </source>
</evidence>
<feature type="signal peptide" evidence="9">
    <location>
        <begin position="1"/>
        <end position="26"/>
    </location>
</feature>
<dbReference type="InterPro" id="IPR027417">
    <property type="entry name" value="P-loop_NTPase"/>
</dbReference>
<dbReference type="AlphaFoldDB" id="A0A6A6EMH2"/>
<keyword evidence="4" id="KW-0862">Zinc</keyword>
<evidence type="ECO:0000256" key="4">
    <source>
        <dbReference type="ARBA" id="ARBA00022833"/>
    </source>
</evidence>
<dbReference type="Gene3D" id="3.40.1090.10">
    <property type="entry name" value="Cytosolic phospholipase A2 catalytic domain"/>
    <property type="match status" value="1"/>
</dbReference>
<dbReference type="CDD" id="cd07199">
    <property type="entry name" value="Pat17_PNPLA8_PNPLA9_like"/>
    <property type="match status" value="1"/>
</dbReference>
<evidence type="ECO:0000256" key="2">
    <source>
        <dbReference type="ARBA" id="ARBA00022771"/>
    </source>
</evidence>
<dbReference type="Pfam" id="PF01734">
    <property type="entry name" value="Patatin"/>
    <property type="match status" value="1"/>
</dbReference>
<dbReference type="InterPro" id="IPR002641">
    <property type="entry name" value="PNPLA_dom"/>
</dbReference>
<protein>
    <recommendedName>
        <fullName evidence="14">FabD/lysophospholipase-like protein</fullName>
    </recommendedName>
</protein>
<feature type="domain" description="PNPLA" evidence="11">
    <location>
        <begin position="773"/>
        <end position="992"/>
    </location>
</feature>